<dbReference type="PANTHER" id="PTHR42928">
    <property type="entry name" value="TRICARBOXYLATE-BINDING PROTEIN"/>
    <property type="match status" value="1"/>
</dbReference>
<dbReference type="Pfam" id="PF03401">
    <property type="entry name" value="TctC"/>
    <property type="match status" value="1"/>
</dbReference>
<reference evidence="3 4" key="1">
    <citation type="submission" date="2022-03" db="EMBL/GenBank/DDBJ databases">
        <title>Complete genome analysis of Roseomonas KG 17.1 : a prolific producer of plant growth promoters.</title>
        <authorList>
            <person name="Saadouli I."/>
            <person name="Najjari A."/>
            <person name="Mosbah A."/>
            <person name="Ouzari H.I."/>
        </authorList>
    </citation>
    <scope>NUCLEOTIDE SEQUENCE [LARGE SCALE GENOMIC DNA]</scope>
    <source>
        <strain evidence="3 4">KG17-1</strain>
    </source>
</reference>
<feature type="signal peptide" evidence="2">
    <location>
        <begin position="1"/>
        <end position="19"/>
    </location>
</feature>
<dbReference type="Gene3D" id="3.40.190.10">
    <property type="entry name" value="Periplasmic binding protein-like II"/>
    <property type="match status" value="1"/>
</dbReference>
<organism evidence="3 4">
    <name type="scientific">Teichococcus vastitatis</name>
    <dbReference type="NCBI Taxonomy" id="2307076"/>
    <lineage>
        <taxon>Bacteria</taxon>
        <taxon>Pseudomonadati</taxon>
        <taxon>Pseudomonadota</taxon>
        <taxon>Alphaproteobacteria</taxon>
        <taxon>Acetobacterales</taxon>
        <taxon>Roseomonadaceae</taxon>
        <taxon>Roseomonas</taxon>
    </lineage>
</organism>
<evidence type="ECO:0000256" key="2">
    <source>
        <dbReference type="SAM" id="SignalP"/>
    </source>
</evidence>
<gene>
    <name evidence="3" type="ORF">MON41_16020</name>
</gene>
<dbReference type="PIRSF" id="PIRSF017082">
    <property type="entry name" value="YflP"/>
    <property type="match status" value="1"/>
</dbReference>
<evidence type="ECO:0000256" key="1">
    <source>
        <dbReference type="ARBA" id="ARBA00006987"/>
    </source>
</evidence>
<dbReference type="Proteomes" id="UP001201985">
    <property type="component" value="Unassembled WGS sequence"/>
</dbReference>
<name>A0ABS9W7E5_9PROT</name>
<dbReference type="PANTHER" id="PTHR42928:SF5">
    <property type="entry name" value="BLR1237 PROTEIN"/>
    <property type="match status" value="1"/>
</dbReference>
<dbReference type="InterPro" id="IPR042100">
    <property type="entry name" value="Bug_dom1"/>
</dbReference>
<feature type="chain" id="PRO_5046545792" evidence="2">
    <location>
        <begin position="20"/>
        <end position="330"/>
    </location>
</feature>
<dbReference type="InterPro" id="IPR005064">
    <property type="entry name" value="BUG"/>
</dbReference>
<dbReference type="SUPFAM" id="SSF53850">
    <property type="entry name" value="Periplasmic binding protein-like II"/>
    <property type="match status" value="1"/>
</dbReference>
<dbReference type="EMBL" id="JALBUU010000028">
    <property type="protein sequence ID" value="MCI0755226.1"/>
    <property type="molecule type" value="Genomic_DNA"/>
</dbReference>
<sequence>MRRRLLLGAALATPMLAAARLPRAAAPFPSPVALVVPFTAGGSTDIAARVLAERMAPRLGPQVRIVVENRAGAGGSVGSDYVRHRSADGTTLLMATASSHGSNPAALPDRTPYDPVRDFSPVAVVGGGPLVVVVPLNSRFTSIAALLAALREQPGRLHWATSGVGGIGHLTGEAMLARAGGLKAEHVPYRGGAQVMEALAKGEVDFSLEVLASAAPHLRDGVSRGLAVTGAARHTLLPEVPSLAEAGLDGFDITTWNVLLGPSGLPKDVLGMLSAAANAALAEPDVRQRLVAAGVDPAAPSTPASTEAFLRQELAKFQAAVRGAGLKLDG</sequence>
<keyword evidence="2" id="KW-0732">Signal</keyword>
<proteinExistence type="inferred from homology"/>
<protein>
    <submittedName>
        <fullName evidence="3">Tripartite tricarboxylate transporter substrate binding protein</fullName>
    </submittedName>
</protein>
<dbReference type="RefSeq" id="WP_120008744.1">
    <property type="nucleotide sequence ID" value="NZ_JALBUU010000028.1"/>
</dbReference>
<comment type="caution">
    <text evidence="3">The sequence shown here is derived from an EMBL/GenBank/DDBJ whole genome shotgun (WGS) entry which is preliminary data.</text>
</comment>
<accession>A0ABS9W7E5</accession>
<evidence type="ECO:0000313" key="4">
    <source>
        <dbReference type="Proteomes" id="UP001201985"/>
    </source>
</evidence>
<dbReference type="Gene3D" id="3.40.190.150">
    <property type="entry name" value="Bordetella uptake gene, domain 1"/>
    <property type="match status" value="1"/>
</dbReference>
<comment type="similarity">
    <text evidence="1">Belongs to the UPF0065 (bug) family.</text>
</comment>
<keyword evidence="4" id="KW-1185">Reference proteome</keyword>
<evidence type="ECO:0000313" key="3">
    <source>
        <dbReference type="EMBL" id="MCI0755226.1"/>
    </source>
</evidence>